<dbReference type="InterPro" id="IPR002347">
    <property type="entry name" value="SDR_fam"/>
</dbReference>
<name>A0ABV6S7Y1_9SPHN</name>
<dbReference type="Pfam" id="PF13561">
    <property type="entry name" value="adh_short_C2"/>
    <property type="match status" value="2"/>
</dbReference>
<dbReference type="PANTHER" id="PTHR42760:SF123">
    <property type="entry name" value="OXIDOREDUCTASE"/>
    <property type="match status" value="1"/>
</dbReference>
<comment type="similarity">
    <text evidence="1">Belongs to the short-chain dehydrogenases/reductases (SDR) family.</text>
</comment>
<dbReference type="CDD" id="cd05233">
    <property type="entry name" value="SDR_c"/>
    <property type="match status" value="2"/>
</dbReference>
<dbReference type="PANTHER" id="PTHR42760">
    <property type="entry name" value="SHORT-CHAIN DEHYDROGENASES/REDUCTASES FAMILY MEMBER"/>
    <property type="match status" value="1"/>
</dbReference>
<evidence type="ECO:0000259" key="2">
    <source>
        <dbReference type="SMART" id="SM00822"/>
    </source>
</evidence>
<dbReference type="SMART" id="SM00822">
    <property type="entry name" value="PKS_KR"/>
    <property type="match status" value="1"/>
</dbReference>
<reference evidence="3 4" key="1">
    <citation type="submission" date="2024-09" db="EMBL/GenBank/DDBJ databases">
        <authorList>
            <person name="Sun Q."/>
            <person name="Mori K."/>
        </authorList>
    </citation>
    <scope>NUCLEOTIDE SEQUENCE [LARGE SCALE GENOMIC DNA]</scope>
    <source>
        <strain evidence="3 4">CICC 11035S</strain>
    </source>
</reference>
<dbReference type="PRINTS" id="PR00081">
    <property type="entry name" value="GDHRDH"/>
</dbReference>
<dbReference type="RefSeq" id="WP_267218184.1">
    <property type="nucleotide sequence ID" value="NZ_JAPCWC010000001.1"/>
</dbReference>
<comment type="caution">
    <text evidence="3">The sequence shown here is derived from an EMBL/GenBank/DDBJ whole genome shotgun (WGS) entry which is preliminary data.</text>
</comment>
<dbReference type="InterPro" id="IPR020904">
    <property type="entry name" value="Sc_DH/Rdtase_CS"/>
</dbReference>
<evidence type="ECO:0000313" key="3">
    <source>
        <dbReference type="EMBL" id="MFC0684208.1"/>
    </source>
</evidence>
<dbReference type="InterPro" id="IPR036291">
    <property type="entry name" value="NAD(P)-bd_dom_sf"/>
</dbReference>
<evidence type="ECO:0000313" key="4">
    <source>
        <dbReference type="Proteomes" id="UP001589858"/>
    </source>
</evidence>
<dbReference type="SUPFAM" id="SSF51735">
    <property type="entry name" value="NAD(P)-binding Rossmann-fold domains"/>
    <property type="match status" value="2"/>
</dbReference>
<dbReference type="InterPro" id="IPR057326">
    <property type="entry name" value="KR_dom"/>
</dbReference>
<protein>
    <submittedName>
        <fullName evidence="3">SDR family oxidoreductase</fullName>
    </submittedName>
</protein>
<sequence>MTQNGPKVVLVTGAAKGIGLATARLFAGHVFAGQGAVVVLADRDEAAVRAAAAELGDPHRALVMDMAEEASIVAGIAHVIAQHGRIDVLVNNAGIVDPAGTLALDLDSATTARILRVNLSGSYLAAREAGRAMLENGGGVIVNLSSGAALQAIPGRTPYAMSKAGILGFTRALACEWAGQGVRVNAVLPGYVATEIVEALVAEGQVDPGSVAVRVPLGRMARPEDIAQAVLWAAGNDYVTGASVAVDGGYGAYGGTAPAALAAAPVPEVQQAPVVVISGGARGIGAATADRFAAEGARVVVLDRDAEALEALPADRQGLRLDVTDEAAVAQVMERIAAQHGRIDVFVNNAAIADDFAPTTEQSLDAFERGLAINLIAPLQLAAAAARVMLRGGGGAIVNLSSIAARGGLPRRNSYCAAKAGVEALTRSLACEWAQHGVRVNAVAPGYIATPGVMALEAEGKRSLRAVRRRIPLGRLGNPAEIADAVAFLASPRAAYMTGAIVPVDGGWSAFGDAGDAAEVD</sequence>
<feature type="domain" description="Ketoreductase" evidence="2">
    <location>
        <begin position="273"/>
        <end position="446"/>
    </location>
</feature>
<dbReference type="Gene3D" id="3.40.50.720">
    <property type="entry name" value="NAD(P)-binding Rossmann-like Domain"/>
    <property type="match status" value="2"/>
</dbReference>
<organism evidence="3 4">
    <name type="scientific">Novosphingobium clariflavum</name>
    <dbReference type="NCBI Taxonomy" id="2029884"/>
    <lineage>
        <taxon>Bacteria</taxon>
        <taxon>Pseudomonadati</taxon>
        <taxon>Pseudomonadota</taxon>
        <taxon>Alphaproteobacteria</taxon>
        <taxon>Sphingomonadales</taxon>
        <taxon>Sphingomonadaceae</taxon>
        <taxon>Novosphingobium</taxon>
    </lineage>
</organism>
<accession>A0ABV6S7Y1</accession>
<dbReference type="EMBL" id="JBHLTM010000026">
    <property type="protein sequence ID" value="MFC0684208.1"/>
    <property type="molecule type" value="Genomic_DNA"/>
</dbReference>
<gene>
    <name evidence="3" type="ORF">ACFFF8_06345</name>
</gene>
<evidence type="ECO:0000256" key="1">
    <source>
        <dbReference type="ARBA" id="ARBA00006484"/>
    </source>
</evidence>
<dbReference type="PRINTS" id="PR00080">
    <property type="entry name" value="SDRFAMILY"/>
</dbReference>
<dbReference type="PROSITE" id="PS00061">
    <property type="entry name" value="ADH_SHORT"/>
    <property type="match status" value="2"/>
</dbReference>
<keyword evidence="4" id="KW-1185">Reference proteome</keyword>
<dbReference type="Proteomes" id="UP001589858">
    <property type="component" value="Unassembled WGS sequence"/>
</dbReference>
<proteinExistence type="inferred from homology"/>